<proteinExistence type="predicted"/>
<keyword evidence="3" id="KW-1185">Reference proteome</keyword>
<dbReference type="Gene3D" id="3.30.420.10">
    <property type="entry name" value="Ribonuclease H-like superfamily/Ribonuclease H"/>
    <property type="match status" value="1"/>
</dbReference>
<dbReference type="Proteomes" id="UP000800040">
    <property type="component" value="Unassembled WGS sequence"/>
</dbReference>
<dbReference type="OrthoDB" id="3943628at2759"/>
<gene>
    <name evidence="2" type="ORF">BDW02DRAFT_567775</name>
</gene>
<feature type="domain" description="Tc1-like transposase DDE" evidence="1">
    <location>
        <begin position="42"/>
        <end position="203"/>
    </location>
</feature>
<name>A0A6A5KCJ0_9PLEO</name>
<dbReference type="Pfam" id="PF13358">
    <property type="entry name" value="DDE_3"/>
    <property type="match status" value="1"/>
</dbReference>
<dbReference type="GO" id="GO:0003676">
    <property type="term" value="F:nucleic acid binding"/>
    <property type="evidence" value="ECO:0007669"/>
    <property type="project" value="InterPro"/>
</dbReference>
<dbReference type="EMBL" id="ML975283">
    <property type="protein sequence ID" value="KAF1835735.1"/>
    <property type="molecule type" value="Genomic_DNA"/>
</dbReference>
<protein>
    <recommendedName>
        <fullName evidence="1">Tc1-like transposase DDE domain-containing protein</fullName>
    </recommendedName>
</protein>
<evidence type="ECO:0000259" key="1">
    <source>
        <dbReference type="Pfam" id="PF13358"/>
    </source>
</evidence>
<sequence length="245" mass="28869">MNYHKCIACTKGWVSQRCAKERVHYSETMLSLKPNKEDWRDVRFSDELHCRVGPQRKLRIIRKPGERYCGDCIQDQLNRDDEREWETSHIWAAVGYEFKSDLIFYKNAGNKNGKLSLKVYRDQILKPVVKQWLGPTKALFILEEDNDSGHGGGSQTNIVATWKRQNNLDYFFNCANSPNLAPIENCWQPMKQQLKKYPHWDEFETRELAREGWSHVSQEFINTRIDSMPKRLQTCIDMEGRMTGF</sequence>
<evidence type="ECO:0000313" key="3">
    <source>
        <dbReference type="Proteomes" id="UP000800040"/>
    </source>
</evidence>
<organism evidence="2 3">
    <name type="scientific">Decorospora gaudefroyi</name>
    <dbReference type="NCBI Taxonomy" id="184978"/>
    <lineage>
        <taxon>Eukaryota</taxon>
        <taxon>Fungi</taxon>
        <taxon>Dikarya</taxon>
        <taxon>Ascomycota</taxon>
        <taxon>Pezizomycotina</taxon>
        <taxon>Dothideomycetes</taxon>
        <taxon>Pleosporomycetidae</taxon>
        <taxon>Pleosporales</taxon>
        <taxon>Pleosporineae</taxon>
        <taxon>Pleosporaceae</taxon>
        <taxon>Decorospora</taxon>
    </lineage>
</organism>
<dbReference type="AlphaFoldDB" id="A0A6A5KCJ0"/>
<dbReference type="InterPro" id="IPR038717">
    <property type="entry name" value="Tc1-like_DDE_dom"/>
</dbReference>
<dbReference type="InterPro" id="IPR036397">
    <property type="entry name" value="RNaseH_sf"/>
</dbReference>
<accession>A0A6A5KCJ0</accession>
<evidence type="ECO:0000313" key="2">
    <source>
        <dbReference type="EMBL" id="KAF1835735.1"/>
    </source>
</evidence>
<reference evidence="2" key="1">
    <citation type="submission" date="2020-01" db="EMBL/GenBank/DDBJ databases">
        <authorList>
            <consortium name="DOE Joint Genome Institute"/>
            <person name="Haridas S."/>
            <person name="Albert R."/>
            <person name="Binder M."/>
            <person name="Bloem J."/>
            <person name="Labutti K."/>
            <person name="Salamov A."/>
            <person name="Andreopoulos B."/>
            <person name="Baker S.E."/>
            <person name="Barry K."/>
            <person name="Bills G."/>
            <person name="Bluhm B.H."/>
            <person name="Cannon C."/>
            <person name="Castanera R."/>
            <person name="Culley D.E."/>
            <person name="Daum C."/>
            <person name="Ezra D."/>
            <person name="Gonzalez J.B."/>
            <person name="Henrissat B."/>
            <person name="Kuo A."/>
            <person name="Liang C."/>
            <person name="Lipzen A."/>
            <person name="Lutzoni F."/>
            <person name="Magnuson J."/>
            <person name="Mondo S."/>
            <person name="Nolan M."/>
            <person name="Ohm R."/>
            <person name="Pangilinan J."/>
            <person name="Park H.-J."/>
            <person name="Ramirez L."/>
            <person name="Alfaro M."/>
            <person name="Sun H."/>
            <person name="Tritt A."/>
            <person name="Yoshinaga Y."/>
            <person name="Zwiers L.-H."/>
            <person name="Turgeon B.G."/>
            <person name="Goodwin S.B."/>
            <person name="Spatafora J.W."/>
            <person name="Crous P.W."/>
            <person name="Grigoriev I.V."/>
        </authorList>
    </citation>
    <scope>NUCLEOTIDE SEQUENCE</scope>
    <source>
        <strain evidence="2">P77</strain>
    </source>
</reference>